<reference evidence="3 4" key="1">
    <citation type="submission" date="2017-05" db="EMBL/GenBank/DDBJ databases">
        <authorList>
            <person name="Varghese N."/>
            <person name="Submissions S."/>
        </authorList>
    </citation>
    <scope>NUCLEOTIDE SEQUENCE [LARGE SCALE GENOMIC DNA]</scope>
    <source>
        <strain evidence="3 4">DSM 15360</strain>
    </source>
</reference>
<dbReference type="Gene3D" id="3.40.50.2300">
    <property type="match status" value="1"/>
</dbReference>
<keyword evidence="4" id="KW-1185">Reference proteome</keyword>
<dbReference type="PROSITE" id="PS50110">
    <property type="entry name" value="RESPONSE_REGULATORY"/>
    <property type="match status" value="1"/>
</dbReference>
<feature type="modified residue" description="4-aspartylphosphate" evidence="1">
    <location>
        <position position="59"/>
    </location>
</feature>
<dbReference type="Pfam" id="PF00072">
    <property type="entry name" value="Response_reg"/>
    <property type="match status" value="1"/>
</dbReference>
<evidence type="ECO:0000256" key="1">
    <source>
        <dbReference type="PROSITE-ProRule" id="PRU00169"/>
    </source>
</evidence>
<evidence type="ECO:0000313" key="4">
    <source>
        <dbReference type="Proteomes" id="UP001157915"/>
    </source>
</evidence>
<dbReference type="EMBL" id="FXUA01000009">
    <property type="protein sequence ID" value="SMP34087.1"/>
    <property type="molecule type" value="Genomic_DNA"/>
</dbReference>
<accession>A0ABY1PH98</accession>
<name>A0ABY1PH98_9BACT</name>
<feature type="domain" description="Response regulatory" evidence="2">
    <location>
        <begin position="6"/>
        <end position="126"/>
    </location>
</feature>
<dbReference type="InterPro" id="IPR001789">
    <property type="entry name" value="Sig_transdc_resp-reg_receiver"/>
</dbReference>
<keyword evidence="1" id="KW-0597">Phosphoprotein</keyword>
<sequence length="145" mass="16664">MNEKLTIFYTDDDIDDLEFFKTIVNMITDDYAVVTHMDGNQLLHALDNPPPTPYLLFLDINMPGMSGLEVLQIVRKSEKHAALPIIMFSTTQDKSVIEKTKVLGANYYLPKAENFKLLRKSIEHTLKINWSSFSADNTNYLYNNN</sequence>
<dbReference type="RefSeq" id="WP_283414528.1">
    <property type="nucleotide sequence ID" value="NZ_FXUA01000009.1"/>
</dbReference>
<protein>
    <submittedName>
        <fullName evidence="3">Response regulator receiver domain-containing protein</fullName>
    </submittedName>
</protein>
<dbReference type="InterPro" id="IPR052893">
    <property type="entry name" value="TCS_response_regulator"/>
</dbReference>
<dbReference type="Proteomes" id="UP001157915">
    <property type="component" value="Unassembled WGS sequence"/>
</dbReference>
<comment type="caution">
    <text evidence="3">The sequence shown here is derived from an EMBL/GenBank/DDBJ whole genome shotgun (WGS) entry which is preliminary data.</text>
</comment>
<dbReference type="PANTHER" id="PTHR44520">
    <property type="entry name" value="RESPONSE REGULATOR RCP1-RELATED"/>
    <property type="match status" value="1"/>
</dbReference>
<dbReference type="InterPro" id="IPR011006">
    <property type="entry name" value="CheY-like_superfamily"/>
</dbReference>
<gene>
    <name evidence="3" type="ORF">SAMN06265367_10979</name>
</gene>
<dbReference type="SUPFAM" id="SSF52172">
    <property type="entry name" value="CheY-like"/>
    <property type="match status" value="1"/>
</dbReference>
<evidence type="ECO:0000259" key="2">
    <source>
        <dbReference type="PROSITE" id="PS50110"/>
    </source>
</evidence>
<proteinExistence type="predicted"/>
<organism evidence="3 4">
    <name type="scientific">Algoriphagus winogradskyi</name>
    <dbReference type="NCBI Taxonomy" id="237017"/>
    <lineage>
        <taxon>Bacteria</taxon>
        <taxon>Pseudomonadati</taxon>
        <taxon>Bacteroidota</taxon>
        <taxon>Cytophagia</taxon>
        <taxon>Cytophagales</taxon>
        <taxon>Cyclobacteriaceae</taxon>
        <taxon>Algoriphagus</taxon>
    </lineage>
</organism>
<dbReference type="SMART" id="SM00448">
    <property type="entry name" value="REC"/>
    <property type="match status" value="1"/>
</dbReference>
<evidence type="ECO:0000313" key="3">
    <source>
        <dbReference type="EMBL" id="SMP34087.1"/>
    </source>
</evidence>